<keyword evidence="5 6" id="KW-0472">Membrane</keyword>
<comment type="similarity">
    <text evidence="2">Belongs to the drug/metabolite transporter (DMT) superfamily. 10 TMS drug/metabolite exporter (DME) (TC 2.A.7.3) family.</text>
</comment>
<feature type="domain" description="EamA" evidence="7">
    <location>
        <begin position="17"/>
        <end position="148"/>
    </location>
</feature>
<keyword evidence="4 6" id="KW-1133">Transmembrane helix</keyword>
<dbReference type="SUPFAM" id="SSF103481">
    <property type="entry name" value="Multidrug resistance efflux transporter EmrE"/>
    <property type="match status" value="2"/>
</dbReference>
<dbReference type="InterPro" id="IPR037185">
    <property type="entry name" value="EmrE-like"/>
</dbReference>
<dbReference type="PANTHER" id="PTHR22911:SF6">
    <property type="entry name" value="SOLUTE CARRIER FAMILY 35 MEMBER G1"/>
    <property type="match status" value="1"/>
</dbReference>
<feature type="transmembrane region" description="Helical" evidence="6">
    <location>
        <begin position="159"/>
        <end position="177"/>
    </location>
</feature>
<feature type="transmembrane region" description="Helical" evidence="6">
    <location>
        <begin position="46"/>
        <end position="67"/>
    </location>
</feature>
<keyword evidence="9" id="KW-1185">Reference proteome</keyword>
<evidence type="ECO:0000256" key="4">
    <source>
        <dbReference type="ARBA" id="ARBA00022989"/>
    </source>
</evidence>
<feature type="transmembrane region" description="Helical" evidence="6">
    <location>
        <begin position="245"/>
        <end position="265"/>
    </location>
</feature>
<dbReference type="RefSeq" id="WP_188481291.1">
    <property type="nucleotide sequence ID" value="NZ_BMFC01000002.1"/>
</dbReference>
<evidence type="ECO:0000256" key="2">
    <source>
        <dbReference type="ARBA" id="ARBA00009853"/>
    </source>
</evidence>
<protein>
    <recommendedName>
        <fullName evidence="7">EamA domain-containing protein</fullName>
    </recommendedName>
</protein>
<reference evidence="9" key="1">
    <citation type="journal article" date="2019" name="Int. J. Syst. Evol. Microbiol.">
        <title>The Global Catalogue of Microorganisms (GCM) 10K type strain sequencing project: providing services to taxonomists for standard genome sequencing and annotation.</title>
        <authorList>
            <consortium name="The Broad Institute Genomics Platform"/>
            <consortium name="The Broad Institute Genome Sequencing Center for Infectious Disease"/>
            <person name="Wu L."/>
            <person name="Ma J."/>
        </authorList>
    </citation>
    <scope>NUCLEOTIDE SEQUENCE [LARGE SCALE GENOMIC DNA]</scope>
    <source>
        <strain evidence="9">CGMCC 1.12478</strain>
    </source>
</reference>
<name>A0ABQ1KKC4_9RHOB</name>
<comment type="caution">
    <text evidence="8">The sequence shown here is derived from an EMBL/GenBank/DDBJ whole genome shotgun (WGS) entry which is preliminary data.</text>
</comment>
<feature type="transmembrane region" description="Helical" evidence="6">
    <location>
        <begin position="189"/>
        <end position="209"/>
    </location>
</feature>
<keyword evidence="3 6" id="KW-0812">Transmembrane</keyword>
<feature type="transmembrane region" description="Helical" evidence="6">
    <location>
        <begin position="133"/>
        <end position="153"/>
    </location>
</feature>
<evidence type="ECO:0000256" key="5">
    <source>
        <dbReference type="ARBA" id="ARBA00023136"/>
    </source>
</evidence>
<feature type="transmembrane region" description="Helical" evidence="6">
    <location>
        <begin position="215"/>
        <end position="233"/>
    </location>
</feature>
<evidence type="ECO:0000313" key="9">
    <source>
        <dbReference type="Proteomes" id="UP000645462"/>
    </source>
</evidence>
<organism evidence="8 9">
    <name type="scientific">Marivita lacus</name>
    <dbReference type="NCBI Taxonomy" id="1323742"/>
    <lineage>
        <taxon>Bacteria</taxon>
        <taxon>Pseudomonadati</taxon>
        <taxon>Pseudomonadota</taxon>
        <taxon>Alphaproteobacteria</taxon>
        <taxon>Rhodobacterales</taxon>
        <taxon>Roseobacteraceae</taxon>
        <taxon>Marivita</taxon>
    </lineage>
</organism>
<evidence type="ECO:0000259" key="7">
    <source>
        <dbReference type="Pfam" id="PF00892"/>
    </source>
</evidence>
<dbReference type="Pfam" id="PF00892">
    <property type="entry name" value="EamA"/>
    <property type="match status" value="2"/>
</dbReference>
<sequence>MDLLKPHAGVTGADNLRGAILLAIAAVLFTLEATLVRATAPLANEAQIVFFRSAAQLALSLVILWRIGDWGRLATSRPGLHIIRGLTSLSMWWLYYASFRLLDLALATTLTFTTSLFVVALAAPLLGEHVGRVRWAATIIGFVGIAVAVGPAADVSIHGVGIGLLAAAGGAAIVILNRLLGRTENTMTIMTWIGVVTTIGSTPVAWLLWEPLALRDAALVCLTGLLGAFGMLLTIEAYRVGEASALAPVPYIRFVVAAVVGMVFFGETPGAALLIGASLVVGASILAVRHEMRQGLTAPHR</sequence>
<accession>A0ABQ1KKC4</accession>
<feature type="transmembrane region" description="Helical" evidence="6">
    <location>
        <begin position="104"/>
        <end position="126"/>
    </location>
</feature>
<evidence type="ECO:0000313" key="8">
    <source>
        <dbReference type="EMBL" id="GGB98632.1"/>
    </source>
</evidence>
<evidence type="ECO:0000256" key="3">
    <source>
        <dbReference type="ARBA" id="ARBA00022692"/>
    </source>
</evidence>
<feature type="transmembrane region" description="Helical" evidence="6">
    <location>
        <begin position="271"/>
        <end position="288"/>
    </location>
</feature>
<comment type="subcellular location">
    <subcellularLocation>
        <location evidence="1">Membrane</location>
        <topology evidence="1">Multi-pass membrane protein</topology>
    </subcellularLocation>
</comment>
<feature type="domain" description="EamA" evidence="7">
    <location>
        <begin position="159"/>
        <end position="288"/>
    </location>
</feature>
<dbReference type="Proteomes" id="UP000645462">
    <property type="component" value="Unassembled WGS sequence"/>
</dbReference>
<feature type="transmembrane region" description="Helical" evidence="6">
    <location>
        <begin position="20"/>
        <end position="40"/>
    </location>
</feature>
<dbReference type="PANTHER" id="PTHR22911">
    <property type="entry name" value="ACYL-MALONYL CONDENSING ENZYME-RELATED"/>
    <property type="match status" value="1"/>
</dbReference>
<evidence type="ECO:0000256" key="1">
    <source>
        <dbReference type="ARBA" id="ARBA00004141"/>
    </source>
</evidence>
<proteinExistence type="inferred from homology"/>
<evidence type="ECO:0000256" key="6">
    <source>
        <dbReference type="SAM" id="Phobius"/>
    </source>
</evidence>
<dbReference type="InterPro" id="IPR000620">
    <property type="entry name" value="EamA_dom"/>
</dbReference>
<dbReference type="EMBL" id="BMFC01000002">
    <property type="protein sequence ID" value="GGB98632.1"/>
    <property type="molecule type" value="Genomic_DNA"/>
</dbReference>
<gene>
    <name evidence="8" type="ORF">GCM10011363_14100</name>
</gene>